<feature type="compositionally biased region" description="Basic and acidic residues" evidence="1">
    <location>
        <begin position="8"/>
        <end position="17"/>
    </location>
</feature>
<sequence length="53" mass="6156">MFSGMQNRFHESPRRDSQPTTHRQLIESSLTEQQSVVSHWLRFVTAITAAKLN</sequence>
<gene>
    <name evidence="2" type="ORF">RESH_01116</name>
</gene>
<comment type="caution">
    <text evidence="2">The sequence shown here is derived from an EMBL/GenBank/DDBJ whole genome shotgun (WGS) entry which is preliminary data.</text>
</comment>
<evidence type="ECO:0000313" key="3">
    <source>
        <dbReference type="Proteomes" id="UP000011996"/>
    </source>
</evidence>
<proteinExistence type="predicted"/>
<dbReference type="EMBL" id="ANOF01000041">
    <property type="protein sequence ID" value="EMI28295.1"/>
    <property type="molecule type" value="Genomic_DNA"/>
</dbReference>
<accession>M5SA08</accession>
<protein>
    <submittedName>
        <fullName evidence="2">Uncharacterized protein</fullName>
    </submittedName>
</protein>
<name>M5SA08_9BACT</name>
<feature type="region of interest" description="Disordered" evidence="1">
    <location>
        <begin position="1"/>
        <end position="24"/>
    </location>
</feature>
<dbReference type="Proteomes" id="UP000011996">
    <property type="component" value="Unassembled WGS sequence"/>
</dbReference>
<organism evidence="2 3">
    <name type="scientific">Rhodopirellula europaea SH398</name>
    <dbReference type="NCBI Taxonomy" id="1263868"/>
    <lineage>
        <taxon>Bacteria</taxon>
        <taxon>Pseudomonadati</taxon>
        <taxon>Planctomycetota</taxon>
        <taxon>Planctomycetia</taxon>
        <taxon>Pirellulales</taxon>
        <taxon>Pirellulaceae</taxon>
        <taxon>Rhodopirellula</taxon>
    </lineage>
</organism>
<evidence type="ECO:0000256" key="1">
    <source>
        <dbReference type="SAM" id="MobiDB-lite"/>
    </source>
</evidence>
<evidence type="ECO:0000313" key="2">
    <source>
        <dbReference type="EMBL" id="EMI28295.1"/>
    </source>
</evidence>
<reference evidence="2 3" key="1">
    <citation type="journal article" date="2013" name="Mar. Genomics">
        <title>Expression of sulfatases in Rhodopirellula baltica and the diversity of sulfatases in the genus Rhodopirellula.</title>
        <authorList>
            <person name="Wegner C.E."/>
            <person name="Richter-Heitmann T."/>
            <person name="Klindworth A."/>
            <person name="Klockow C."/>
            <person name="Richter M."/>
            <person name="Achstetter T."/>
            <person name="Glockner F.O."/>
            <person name="Harder J."/>
        </authorList>
    </citation>
    <scope>NUCLEOTIDE SEQUENCE [LARGE SCALE GENOMIC DNA]</scope>
    <source>
        <strain evidence="2 3">SH398</strain>
    </source>
</reference>
<dbReference type="AlphaFoldDB" id="M5SA08"/>
<dbReference type="PATRIC" id="fig|1263868.3.peg.1201"/>